<feature type="non-terminal residue" evidence="2">
    <location>
        <position position="1"/>
    </location>
</feature>
<reference evidence="2" key="1">
    <citation type="submission" date="2014-12" db="EMBL/GenBank/DDBJ databases">
        <title>Insight into the proteome of Arion vulgaris.</title>
        <authorList>
            <person name="Aradska J."/>
            <person name="Bulat T."/>
            <person name="Smidak R."/>
            <person name="Sarate P."/>
            <person name="Gangsoo J."/>
            <person name="Sialana F."/>
            <person name="Bilban M."/>
            <person name="Lubec G."/>
        </authorList>
    </citation>
    <scope>NUCLEOTIDE SEQUENCE</scope>
    <source>
        <tissue evidence="2">Skin</tissue>
    </source>
</reference>
<name>A0A0B6YXT5_9EUPU</name>
<sequence length="136" mass="14374">CQDNEASCQGNEISCPGNETSCQGNENSDDNDDTVFSSQTSPTSQRSFIKTIFPANYSTCDHSSHLWTSDSVPVKVSNTRDVPVSSACDIPIPGTSGIPVPSVSDTPVPSDTLVLGCTHHSSNFFTSDNVSATEKV</sequence>
<feature type="region of interest" description="Disordered" evidence="1">
    <location>
        <begin position="16"/>
        <end position="44"/>
    </location>
</feature>
<proteinExistence type="predicted"/>
<feature type="non-terminal residue" evidence="2">
    <location>
        <position position="136"/>
    </location>
</feature>
<organism evidence="2">
    <name type="scientific">Arion vulgaris</name>
    <dbReference type="NCBI Taxonomy" id="1028688"/>
    <lineage>
        <taxon>Eukaryota</taxon>
        <taxon>Metazoa</taxon>
        <taxon>Spiralia</taxon>
        <taxon>Lophotrochozoa</taxon>
        <taxon>Mollusca</taxon>
        <taxon>Gastropoda</taxon>
        <taxon>Heterobranchia</taxon>
        <taxon>Euthyneura</taxon>
        <taxon>Panpulmonata</taxon>
        <taxon>Eupulmonata</taxon>
        <taxon>Stylommatophora</taxon>
        <taxon>Helicina</taxon>
        <taxon>Arionoidea</taxon>
        <taxon>Arionidae</taxon>
        <taxon>Arion</taxon>
    </lineage>
</organism>
<accession>A0A0B6YXT5</accession>
<evidence type="ECO:0000256" key="1">
    <source>
        <dbReference type="SAM" id="MobiDB-lite"/>
    </source>
</evidence>
<dbReference type="AlphaFoldDB" id="A0A0B6YXT5"/>
<dbReference type="EMBL" id="HACG01013455">
    <property type="protein sequence ID" value="CEK60320.1"/>
    <property type="molecule type" value="Transcribed_RNA"/>
</dbReference>
<protein>
    <submittedName>
        <fullName evidence="2">Uncharacterized protein</fullName>
    </submittedName>
</protein>
<evidence type="ECO:0000313" key="2">
    <source>
        <dbReference type="EMBL" id="CEK60320.1"/>
    </source>
</evidence>
<feature type="compositionally biased region" description="Polar residues" evidence="1">
    <location>
        <begin position="16"/>
        <end position="26"/>
    </location>
</feature>
<gene>
    <name evidence="2" type="primary">ORF39067</name>
</gene>
<feature type="compositionally biased region" description="Polar residues" evidence="1">
    <location>
        <begin position="34"/>
        <end position="44"/>
    </location>
</feature>